<sequence>MSSDSFMTILLCLRYYTVIINKKFRKINKKY</sequence>
<dbReference type="EMBL" id="BK015148">
    <property type="protein sequence ID" value="DAD92941.1"/>
    <property type="molecule type" value="Genomic_DNA"/>
</dbReference>
<name>A0A8S5NDR1_9CAUD</name>
<reference evidence="1" key="1">
    <citation type="journal article" date="2021" name="Proc. Natl. Acad. Sci. U.S.A.">
        <title>A Catalog of Tens of Thousands of Viruses from Human Metagenomes Reveals Hidden Associations with Chronic Diseases.</title>
        <authorList>
            <person name="Tisza M.J."/>
            <person name="Buck C.B."/>
        </authorList>
    </citation>
    <scope>NUCLEOTIDE SEQUENCE</scope>
    <source>
        <strain evidence="1">CtxzZ3</strain>
    </source>
</reference>
<evidence type="ECO:0000313" key="1">
    <source>
        <dbReference type="EMBL" id="DAD92941.1"/>
    </source>
</evidence>
<protein>
    <submittedName>
        <fullName evidence="1">Uncharacterized protein</fullName>
    </submittedName>
</protein>
<organism evidence="1">
    <name type="scientific">Siphoviridae sp. ctxzZ3</name>
    <dbReference type="NCBI Taxonomy" id="2826523"/>
    <lineage>
        <taxon>Viruses</taxon>
        <taxon>Duplodnaviria</taxon>
        <taxon>Heunggongvirae</taxon>
        <taxon>Uroviricota</taxon>
        <taxon>Caudoviricetes</taxon>
    </lineage>
</organism>
<accession>A0A8S5NDR1</accession>
<proteinExistence type="predicted"/>